<dbReference type="RefSeq" id="WP_157838685.1">
    <property type="nucleotide sequence ID" value="NZ_KN174167.1"/>
</dbReference>
<dbReference type="PATRIC" id="fig|742738.3.peg.3854"/>
<comment type="caution">
    <text evidence="1">The sequence shown here is derived from an EMBL/GenBank/DDBJ whole genome shotgun (WGS) entry which is preliminary data.</text>
</comment>
<gene>
    <name evidence="1" type="ORF">HMPREF9460_03744</name>
</gene>
<protein>
    <submittedName>
        <fullName evidence="1">Uncharacterized protein</fullName>
    </submittedName>
</protein>
<organism evidence="1 2">
    <name type="scientific">Flavonifractor plautii 1_3_50AFAA</name>
    <dbReference type="NCBI Taxonomy" id="742738"/>
    <lineage>
        <taxon>Bacteria</taxon>
        <taxon>Bacillati</taxon>
        <taxon>Bacillota</taxon>
        <taxon>Clostridia</taxon>
        <taxon>Eubacteriales</taxon>
        <taxon>Oscillospiraceae</taxon>
        <taxon>Flavonifractor</taxon>
    </lineage>
</organism>
<keyword evidence="2" id="KW-1185">Reference proteome</keyword>
<dbReference type="Proteomes" id="UP000029585">
    <property type="component" value="Unassembled WGS sequence"/>
</dbReference>
<evidence type="ECO:0000313" key="1">
    <source>
        <dbReference type="EMBL" id="KGF53235.1"/>
    </source>
</evidence>
<name>A0A096B2F9_FLAPL</name>
<evidence type="ECO:0000313" key="2">
    <source>
        <dbReference type="Proteomes" id="UP000029585"/>
    </source>
</evidence>
<dbReference type="EMBL" id="ADLO01000114">
    <property type="protein sequence ID" value="KGF53235.1"/>
    <property type="molecule type" value="Genomic_DNA"/>
</dbReference>
<sequence>MSKKISFPEPSCRYHCPHFKSVGPSLNETHYCMKKGKNGKRFSKKDSKRKPPAWCPLRLNSPICRIYGFRNELQEMLAFDEWLSIDPAKVGWYSPMSRRYQLRQEIPLGMTAEQFYTAAQELTVDEILNDVPVQNGELIEIDNGLTPYFFYVYNQATVFPAKVFGLEREARHE</sequence>
<dbReference type="AlphaFoldDB" id="A0A096B2F9"/>
<reference evidence="1 2" key="1">
    <citation type="submission" date="2011-08" db="EMBL/GenBank/DDBJ databases">
        <title>The Genome Sequence of Clostridium orbiscindens 1_3_50AFAA.</title>
        <authorList>
            <consortium name="The Broad Institute Genome Sequencing Platform"/>
            <person name="Earl A."/>
            <person name="Ward D."/>
            <person name="Feldgarden M."/>
            <person name="Gevers D."/>
            <person name="Daigneault M."/>
            <person name="Strauss J."/>
            <person name="Allen-Vercoe E."/>
            <person name="Young S.K."/>
            <person name="Zeng Q."/>
            <person name="Gargeya S."/>
            <person name="Fitzgerald M."/>
            <person name="Haas B."/>
            <person name="Abouelleil A."/>
            <person name="Alvarado L."/>
            <person name="Arachchi H.M."/>
            <person name="Berlin A."/>
            <person name="Brown A."/>
            <person name="Chapman S.B."/>
            <person name="Chen Z."/>
            <person name="Dunbar C."/>
            <person name="Freedman E."/>
            <person name="Gearin G."/>
            <person name="Gellesch M."/>
            <person name="Goldberg J."/>
            <person name="Griggs A."/>
            <person name="Gujja S."/>
            <person name="Heiman D."/>
            <person name="Howarth C."/>
            <person name="Larson L."/>
            <person name="Lui A."/>
            <person name="MacDonald P.J.P."/>
            <person name="Montmayeur A."/>
            <person name="Murphy C."/>
            <person name="Neiman D."/>
            <person name="Pearson M."/>
            <person name="Priest M."/>
            <person name="Roberts A."/>
            <person name="Saif S."/>
            <person name="Shea T."/>
            <person name="Shenoy N."/>
            <person name="Sisk P."/>
            <person name="Stolte C."/>
            <person name="Sykes S."/>
            <person name="Wortman J."/>
            <person name="Nusbaum C."/>
            <person name="Birren B."/>
        </authorList>
    </citation>
    <scope>NUCLEOTIDE SEQUENCE [LARGE SCALE GENOMIC DNA]</scope>
    <source>
        <strain evidence="1 2">1_3_50AFAA</strain>
    </source>
</reference>
<dbReference type="HOGENOM" id="CLU_1625420_0_0_9"/>
<proteinExistence type="predicted"/>
<accession>A0A096B2F9</accession>